<keyword evidence="4" id="KW-1015">Disulfide bond</keyword>
<evidence type="ECO:0000256" key="2">
    <source>
        <dbReference type="ARBA" id="ARBA00022734"/>
    </source>
</evidence>
<proteinExistence type="predicted"/>
<protein>
    <recommendedName>
        <fullName evidence="7">Fibrinogen C-terminal domain-containing protein</fullName>
    </recommendedName>
</protein>
<dbReference type="InterPro" id="IPR036056">
    <property type="entry name" value="Fibrinogen-like_C"/>
</dbReference>
<dbReference type="EMBL" id="CAWYQH010000001">
    <property type="protein sequence ID" value="CAK8671013.1"/>
    <property type="molecule type" value="Genomic_DNA"/>
</dbReference>
<dbReference type="InterPro" id="IPR014716">
    <property type="entry name" value="Fibrinogen_a/b/g_C_1"/>
</dbReference>
<dbReference type="PANTHER" id="PTHR16146">
    <property type="entry name" value="INTELECTIN"/>
    <property type="match status" value="1"/>
</dbReference>
<sequence>MVPRVEHLNRSGSAADLSTSCRQIRVEGLSHGNGVYYIRDSNMIAYPVNCDMTLGGGGWTLVASIHENNIRATGRCQSGDRWSSEHGNEQNAKVGADNWSNYNTFGHVASATSDDYKNQAYFDLQVRDVMIWQVPNDTPLEEYDSSSYLQYRTTDGFLKDYGGNLYHFYKTYFPIRAINQEKSAYALCPFGKPHGSNGDIEHGCIGSTADIIWTQNIVEILQL</sequence>
<keyword evidence="3" id="KW-0106">Calcium</keyword>
<dbReference type="PANTHER" id="PTHR16146:SF46">
    <property type="entry name" value="INTELECTIN-1A-RELATED"/>
    <property type="match status" value="1"/>
</dbReference>
<organism evidence="5 6">
    <name type="scientific">Clavelina lepadiformis</name>
    <name type="common">Light-bulb sea squirt</name>
    <name type="synonym">Ascidia lepadiformis</name>
    <dbReference type="NCBI Taxonomy" id="159417"/>
    <lineage>
        <taxon>Eukaryota</taxon>
        <taxon>Metazoa</taxon>
        <taxon>Chordata</taxon>
        <taxon>Tunicata</taxon>
        <taxon>Ascidiacea</taxon>
        <taxon>Aplousobranchia</taxon>
        <taxon>Clavelinidae</taxon>
        <taxon>Clavelina</taxon>
    </lineage>
</organism>
<dbReference type="Gene3D" id="3.90.215.10">
    <property type="entry name" value="Gamma Fibrinogen, chain A, domain 1"/>
    <property type="match status" value="1"/>
</dbReference>
<evidence type="ECO:0000313" key="5">
    <source>
        <dbReference type="EMBL" id="CAK8671013.1"/>
    </source>
</evidence>
<dbReference type="Proteomes" id="UP001642483">
    <property type="component" value="Unassembled WGS sequence"/>
</dbReference>
<dbReference type="SUPFAM" id="SSF56496">
    <property type="entry name" value="Fibrinogen C-terminal domain-like"/>
    <property type="match status" value="1"/>
</dbReference>
<evidence type="ECO:0000256" key="1">
    <source>
        <dbReference type="ARBA" id="ARBA00022723"/>
    </source>
</evidence>
<comment type="caution">
    <text evidence="5">The sequence shown here is derived from an EMBL/GenBank/DDBJ whole genome shotgun (WGS) entry which is preliminary data.</text>
</comment>
<gene>
    <name evidence="5" type="ORF">CVLEPA_LOCUS42</name>
</gene>
<evidence type="ECO:0008006" key="7">
    <source>
        <dbReference type="Google" id="ProtNLM"/>
    </source>
</evidence>
<accession>A0ABP0EZ98</accession>
<name>A0ABP0EZ98_CLALP</name>
<keyword evidence="2" id="KW-0430">Lectin</keyword>
<dbReference type="NCBIfam" id="NF040941">
    <property type="entry name" value="GGGWT_bact"/>
    <property type="match status" value="1"/>
</dbReference>
<evidence type="ECO:0000313" key="6">
    <source>
        <dbReference type="Proteomes" id="UP001642483"/>
    </source>
</evidence>
<evidence type="ECO:0000256" key="4">
    <source>
        <dbReference type="ARBA" id="ARBA00023157"/>
    </source>
</evidence>
<keyword evidence="1" id="KW-0479">Metal-binding</keyword>
<reference evidence="5 6" key="1">
    <citation type="submission" date="2024-02" db="EMBL/GenBank/DDBJ databases">
        <authorList>
            <person name="Daric V."/>
            <person name="Darras S."/>
        </authorList>
    </citation>
    <scope>NUCLEOTIDE SEQUENCE [LARGE SCALE GENOMIC DNA]</scope>
</reference>
<keyword evidence="6" id="KW-1185">Reference proteome</keyword>
<evidence type="ECO:0000256" key="3">
    <source>
        <dbReference type="ARBA" id="ARBA00022837"/>
    </source>
</evidence>